<feature type="binding site" evidence="3">
    <location>
        <position position="62"/>
    </location>
    <ligand>
        <name>Zn(2+)</name>
        <dbReference type="ChEBI" id="CHEBI:29105"/>
        <label>1</label>
        <note>catalytic</note>
    </ligand>
</feature>
<keyword evidence="1 3" id="KW-0479">Metal-binding</keyword>
<feature type="binding site" evidence="3">
    <location>
        <position position="225"/>
    </location>
    <ligand>
        <name>Zn(2+)</name>
        <dbReference type="ChEBI" id="CHEBI:29105"/>
        <label>2</label>
        <note>catalytic</note>
    </ligand>
</feature>
<dbReference type="GO" id="GO:0016810">
    <property type="term" value="F:hydrolase activity, acting on carbon-nitrogen (but not peptide) bonds"/>
    <property type="evidence" value="ECO:0007669"/>
    <property type="project" value="InterPro"/>
</dbReference>
<proteinExistence type="inferred from homology"/>
<dbReference type="InterPro" id="IPR032466">
    <property type="entry name" value="Metal_Hydrolase"/>
</dbReference>
<comment type="subcellular location">
    <subcellularLocation>
        <location evidence="1">Cytoplasm</location>
    </subcellularLocation>
</comment>
<dbReference type="SUPFAM" id="SSF51338">
    <property type="entry name" value="Composite domain of metallo-dependent hydrolases"/>
    <property type="match status" value="1"/>
</dbReference>
<dbReference type="PANTHER" id="PTHR11647:SF1">
    <property type="entry name" value="COLLAPSIN RESPONSE MEDIATOR PROTEIN"/>
    <property type="match status" value="1"/>
</dbReference>
<evidence type="ECO:0000313" key="6">
    <source>
        <dbReference type="Proteomes" id="UP000051260"/>
    </source>
</evidence>
<evidence type="ECO:0000259" key="4">
    <source>
        <dbReference type="Pfam" id="PF01979"/>
    </source>
</evidence>
<dbReference type="AlphaFoldDB" id="A0A0P1IJJ6"/>
<accession>A0A0P1IJJ6</accession>
<feature type="domain" description="Amidohydrolase-related" evidence="4">
    <location>
        <begin position="54"/>
        <end position="372"/>
    </location>
</feature>
<dbReference type="EC" id="3.4.19.-" evidence="1"/>
<dbReference type="GO" id="GO:0006508">
    <property type="term" value="P:proteolysis"/>
    <property type="evidence" value="ECO:0007669"/>
    <property type="project" value="UniProtKB-KW"/>
</dbReference>
<dbReference type="Pfam" id="PF01979">
    <property type="entry name" value="Amidohydro_1"/>
    <property type="match status" value="1"/>
</dbReference>
<keyword evidence="1 5" id="KW-0378">Hydrolase</keyword>
<dbReference type="Proteomes" id="UP000051260">
    <property type="component" value="Unassembled WGS sequence"/>
</dbReference>
<dbReference type="GO" id="GO:0005737">
    <property type="term" value="C:cytoplasm"/>
    <property type="evidence" value="ECO:0007669"/>
    <property type="project" value="UniProtKB-SubCell"/>
</dbReference>
<keyword evidence="1 3" id="KW-0862">Zinc</keyword>
<evidence type="ECO:0000256" key="3">
    <source>
        <dbReference type="PIRSR" id="PIRSR001238-3"/>
    </source>
</evidence>
<dbReference type="PIRSF" id="PIRSF001238">
    <property type="entry name" value="IadA"/>
    <property type="match status" value="1"/>
</dbReference>
<protein>
    <recommendedName>
        <fullName evidence="1">Isoaspartyl dipeptidase</fullName>
        <ecNumber evidence="1">3.4.19.-</ecNumber>
    </recommendedName>
</protein>
<gene>
    <name evidence="5" type="primary">iadA</name>
    <name evidence="5" type="ORF">RUE5091_04047</name>
</gene>
<feature type="binding site" evidence="3">
    <location>
        <position position="64"/>
    </location>
    <ligand>
        <name>Zn(2+)</name>
        <dbReference type="ChEBI" id="CHEBI:29105"/>
        <label>1</label>
        <note>catalytic</note>
    </ligand>
</feature>
<name>A0A0P1IJJ6_9RHOB</name>
<sequence length="388" mass="41443">MLKLIKNARLYSPEPVGLGHILTAGERIIYLGSKNPELPDQLQAEIIDVEGAAVVPGFIDGHAHITGGGGETGPASRVPPLVLSSFTRAGVTSVVGVLGTDDLTRNTQTLVQQAYGLREEGLSAWCHTGGYHVPLTTLTGSARGDIVFLDPVIGVGELAISDHRSSQPTLDEFLRIASEAHVAGLMTGKAGIVHCHMGDGERGLSMLEQAIATCEIPARVFNPTHVNRNKPLFEQAVALARHGCYIDATAFPCGHVEPGISAAEAYIQFRDLGGHADRFTISSDGGGCLPAFDHEGNLTRFGVGLSDTLPDMLRELTNRGVPMPEALAPLTSNVADLLKLHRKGRLNVGMDADLVVLDENTAVRHVMARGEWHVRDGQIARRGMYEQV</sequence>
<dbReference type="Gene3D" id="3.20.20.140">
    <property type="entry name" value="Metal-dependent hydrolases"/>
    <property type="match status" value="1"/>
</dbReference>
<feature type="binding site" evidence="3">
    <location>
        <position position="196"/>
    </location>
    <ligand>
        <name>Zn(2+)</name>
        <dbReference type="ChEBI" id="CHEBI:29105"/>
        <label>2</label>
        <note>catalytic</note>
    </ligand>
</feature>
<dbReference type="GO" id="GO:0008237">
    <property type="term" value="F:metallopeptidase activity"/>
    <property type="evidence" value="ECO:0007669"/>
    <property type="project" value="UniProtKB-KW"/>
</dbReference>
<dbReference type="InterPro" id="IPR010229">
    <property type="entry name" value="Pept_M38_dipep"/>
</dbReference>
<evidence type="ECO:0000313" key="5">
    <source>
        <dbReference type="EMBL" id="CUK16843.1"/>
    </source>
</evidence>
<dbReference type="PANTHER" id="PTHR11647">
    <property type="entry name" value="HYDRANTOINASE/DIHYDROPYRIMIDINASE FAMILY MEMBER"/>
    <property type="match status" value="1"/>
</dbReference>
<dbReference type="InterPro" id="IPR006680">
    <property type="entry name" value="Amidohydro-rel"/>
</dbReference>
<dbReference type="GO" id="GO:0046872">
    <property type="term" value="F:metal ion binding"/>
    <property type="evidence" value="ECO:0007669"/>
    <property type="project" value="UniProtKB-KW"/>
</dbReference>
<comment type="PTM">
    <text evidence="1">Carboxylation allows a single lysine to coordinate two zinc ions.</text>
</comment>
<dbReference type="NCBIfam" id="TIGR01975">
    <property type="entry name" value="isoAsp_dipep"/>
    <property type="match status" value="1"/>
</dbReference>
<comment type="function">
    <text evidence="1">Catalyzes the hydrolytic cleavage of a subset of L-isoaspartyl (L-beta-aspartyl) dipeptides. Used to degrade proteins damaged by L-isoaspartyl residues formation.</text>
</comment>
<evidence type="ECO:0000256" key="1">
    <source>
        <dbReference type="PIRNR" id="PIRNR001238"/>
    </source>
</evidence>
<dbReference type="InterPro" id="IPR050378">
    <property type="entry name" value="Metallo-dep_Hydrolases_sf"/>
</dbReference>
<feature type="active site" description="Proton acceptor" evidence="2">
    <location>
        <position position="284"/>
    </location>
</feature>
<dbReference type="SUPFAM" id="SSF51556">
    <property type="entry name" value="Metallo-dependent hydrolases"/>
    <property type="match status" value="1"/>
</dbReference>
<keyword evidence="1" id="KW-0645">Protease</keyword>
<dbReference type="InterPro" id="IPR011059">
    <property type="entry name" value="Metal-dep_hydrolase_composite"/>
</dbReference>
<dbReference type="Gene3D" id="2.30.40.10">
    <property type="entry name" value="Urease, subunit C, domain 1"/>
    <property type="match status" value="1"/>
</dbReference>
<reference evidence="6" key="1">
    <citation type="submission" date="2015-09" db="EMBL/GenBank/DDBJ databases">
        <authorList>
            <person name="Rodrigo-Torres L."/>
            <person name="Arahal D.R."/>
        </authorList>
    </citation>
    <scope>NUCLEOTIDE SEQUENCE [LARGE SCALE GENOMIC DNA]</scope>
    <source>
        <strain evidence="6">CECT 5091</strain>
    </source>
</reference>
<comment type="cofactor">
    <cofactor evidence="1 3">
        <name>Zn(2+)</name>
        <dbReference type="ChEBI" id="CHEBI:29105"/>
    </cofactor>
    <text evidence="1 3">Binds 2 Zn(2+) ions per subunit.</text>
</comment>
<evidence type="ECO:0000256" key="2">
    <source>
        <dbReference type="PIRSR" id="PIRSR001238-1"/>
    </source>
</evidence>
<dbReference type="GO" id="GO:0008798">
    <property type="term" value="F:beta-aspartyl-peptidase activity"/>
    <property type="evidence" value="ECO:0007669"/>
    <property type="project" value="InterPro"/>
</dbReference>
<keyword evidence="1" id="KW-0482">Metalloprotease</keyword>
<dbReference type="OrthoDB" id="9765769at2"/>
<dbReference type="STRING" id="1715692.RUE5091_04047"/>
<organism evidence="5 6">
    <name type="scientific">Ruegeria denitrificans</name>
    <dbReference type="NCBI Taxonomy" id="1715692"/>
    <lineage>
        <taxon>Bacteria</taxon>
        <taxon>Pseudomonadati</taxon>
        <taxon>Pseudomonadota</taxon>
        <taxon>Alphaproteobacteria</taxon>
        <taxon>Rhodobacterales</taxon>
        <taxon>Roseobacteraceae</taxon>
        <taxon>Ruegeria</taxon>
    </lineage>
</organism>
<dbReference type="RefSeq" id="WP_058283672.1">
    <property type="nucleotide sequence ID" value="NZ_CYUD01000016.1"/>
</dbReference>
<keyword evidence="6" id="KW-1185">Reference proteome</keyword>
<feature type="binding site" evidence="3">
    <location>
        <position position="284"/>
    </location>
    <ligand>
        <name>Zn(2+)</name>
        <dbReference type="ChEBI" id="CHEBI:29105"/>
        <label>1</label>
        <note>catalytic</note>
    </ligand>
</feature>
<dbReference type="EMBL" id="CYUD01000016">
    <property type="protein sequence ID" value="CUK16843.1"/>
    <property type="molecule type" value="Genomic_DNA"/>
</dbReference>
<comment type="similarity">
    <text evidence="1">Belongs to the peptidase M38 family.</text>
</comment>